<sequence>MCDDQLDWIEAEGYHLALDGSEIVCRNAKGTKLKTVPAKARKTGQYQELLATRDFLDQHTDQCKSTVLAWFLAGEEIPVVLLGQVWTDPAWRHWLEDLVVCSSGTVGLLKGADENNLHLVDLDGESVTVTVTDTAVATIPHPAGMVDIDDWREFAVELGVHQNLDQLLREIHPKPADEKTQREAVRAYDGGVYEQASHLLGRGRGGGFKTSLQEISVTVTENGVNTTAVLDVTAWSPEDEATLGTLGFTRSGRTVALADVGPVAWSEGIRMAEYIYSARTKEKDTKN</sequence>
<keyword evidence="3" id="KW-1185">Reference proteome</keyword>
<name>A0A939DYK1_9CORY</name>
<feature type="domain" description="DUF4132" evidence="1">
    <location>
        <begin position="30"/>
        <end position="201"/>
    </location>
</feature>
<reference evidence="2" key="1">
    <citation type="submission" date="2021-03" db="EMBL/GenBank/DDBJ databases">
        <authorList>
            <person name="Sun Q."/>
        </authorList>
    </citation>
    <scope>NUCLEOTIDE SEQUENCE</scope>
    <source>
        <strain evidence="2">CCM 8862</strain>
    </source>
</reference>
<dbReference type="Pfam" id="PF13569">
    <property type="entry name" value="DUF4132"/>
    <property type="match status" value="1"/>
</dbReference>
<gene>
    <name evidence="2" type="ORF">JZY06_00845</name>
</gene>
<accession>A0A939DYK1</accession>
<dbReference type="InterPro" id="IPR025406">
    <property type="entry name" value="DUF4132"/>
</dbReference>
<dbReference type="EMBL" id="JAFLEQ010000003">
    <property type="protein sequence ID" value="MBN9643185.1"/>
    <property type="molecule type" value="Genomic_DNA"/>
</dbReference>
<dbReference type="AlphaFoldDB" id="A0A939DYK1"/>
<evidence type="ECO:0000259" key="1">
    <source>
        <dbReference type="Pfam" id="PF13569"/>
    </source>
</evidence>
<evidence type="ECO:0000313" key="3">
    <source>
        <dbReference type="Proteomes" id="UP000664332"/>
    </source>
</evidence>
<comment type="caution">
    <text evidence="2">The sequence shown here is derived from an EMBL/GenBank/DDBJ whole genome shotgun (WGS) entry which is preliminary data.</text>
</comment>
<dbReference type="Proteomes" id="UP000664332">
    <property type="component" value="Unassembled WGS sequence"/>
</dbReference>
<proteinExistence type="predicted"/>
<evidence type="ECO:0000313" key="2">
    <source>
        <dbReference type="EMBL" id="MBN9643185.1"/>
    </source>
</evidence>
<protein>
    <submittedName>
        <fullName evidence="2">DUF4132 domain-containing protein</fullName>
    </submittedName>
</protein>
<organism evidence="2 3">
    <name type="scientific">Corynebacterium mendelii</name>
    <dbReference type="NCBI Taxonomy" id="2765362"/>
    <lineage>
        <taxon>Bacteria</taxon>
        <taxon>Bacillati</taxon>
        <taxon>Actinomycetota</taxon>
        <taxon>Actinomycetes</taxon>
        <taxon>Mycobacteriales</taxon>
        <taxon>Corynebacteriaceae</taxon>
        <taxon>Corynebacterium</taxon>
    </lineage>
</organism>